<feature type="domain" description="Methyltransferase type 11" evidence="1">
    <location>
        <begin position="48"/>
        <end position="146"/>
    </location>
</feature>
<accession>A0ABS7SG30</accession>
<name>A0ABS7SG30_9MICO</name>
<dbReference type="PANTHER" id="PTHR43591">
    <property type="entry name" value="METHYLTRANSFERASE"/>
    <property type="match status" value="1"/>
</dbReference>
<dbReference type="GO" id="GO:0032259">
    <property type="term" value="P:methylation"/>
    <property type="evidence" value="ECO:0007669"/>
    <property type="project" value="UniProtKB-KW"/>
</dbReference>
<keyword evidence="2" id="KW-0808">Transferase</keyword>
<dbReference type="Gene3D" id="3.40.50.150">
    <property type="entry name" value="Vaccinia Virus protein VP39"/>
    <property type="match status" value="1"/>
</dbReference>
<protein>
    <submittedName>
        <fullName evidence="2">Class I SAM-dependent methyltransferase</fullName>
    </submittedName>
</protein>
<dbReference type="InterPro" id="IPR013216">
    <property type="entry name" value="Methyltransf_11"/>
</dbReference>
<dbReference type="SUPFAM" id="SSF53335">
    <property type="entry name" value="S-adenosyl-L-methionine-dependent methyltransferases"/>
    <property type="match status" value="1"/>
</dbReference>
<proteinExistence type="predicted"/>
<evidence type="ECO:0000313" key="2">
    <source>
        <dbReference type="EMBL" id="MBZ2199293.1"/>
    </source>
</evidence>
<dbReference type="GO" id="GO:0008168">
    <property type="term" value="F:methyltransferase activity"/>
    <property type="evidence" value="ECO:0007669"/>
    <property type="project" value="UniProtKB-KW"/>
</dbReference>
<dbReference type="EMBL" id="JAGSHT010000025">
    <property type="protein sequence ID" value="MBZ2199293.1"/>
    <property type="molecule type" value="Genomic_DNA"/>
</dbReference>
<reference evidence="2 3" key="1">
    <citation type="submission" date="2021-04" db="EMBL/GenBank/DDBJ databases">
        <title>Ruania sp. nov., isolated from sandy soil of mangrove forest.</title>
        <authorList>
            <person name="Ge X."/>
            <person name="Huang R."/>
            <person name="Liu W."/>
        </authorList>
    </citation>
    <scope>NUCLEOTIDE SEQUENCE [LARGE SCALE GENOMIC DNA]</scope>
    <source>
        <strain evidence="2 3">N2-46</strain>
    </source>
</reference>
<dbReference type="CDD" id="cd02440">
    <property type="entry name" value="AdoMet_MTases"/>
    <property type="match status" value="1"/>
</dbReference>
<dbReference type="Pfam" id="PF08241">
    <property type="entry name" value="Methyltransf_11"/>
    <property type="match status" value="1"/>
</dbReference>
<keyword evidence="3" id="KW-1185">Reference proteome</keyword>
<dbReference type="InterPro" id="IPR029063">
    <property type="entry name" value="SAM-dependent_MTases_sf"/>
</dbReference>
<sequence length="273" mass="28806">MRIESEIRDYYDQGREAGRLSDGPGLLEQIRTRELLTRLLPPAPAVVLDVGGGPGAYALWLAERGYTVDLLDPVPRHVEEASAASRASAIPLRSATVGDARDLRVADASVDAVLMLGPLYHLTEPDDRALALSEARRVLRPGGVLLAVGISRFASTIDGIGASHLASEGFAEIVAEDVATGRHRNPGNVPGWFTTAYFHRPEELAAEVADAGFDADGPFAIEGPAGAAGAMAELLDGGAMQQRALAAIRRIEREPSLLGASAHLMVRGLAPTH</sequence>
<gene>
    <name evidence="2" type="ORF">KCQ71_24315</name>
</gene>
<organism evidence="2 3">
    <name type="scientific">Occultella gossypii</name>
    <dbReference type="NCBI Taxonomy" id="2800820"/>
    <lineage>
        <taxon>Bacteria</taxon>
        <taxon>Bacillati</taxon>
        <taxon>Actinomycetota</taxon>
        <taxon>Actinomycetes</taxon>
        <taxon>Micrococcales</taxon>
        <taxon>Ruaniaceae</taxon>
        <taxon>Occultella</taxon>
    </lineage>
</organism>
<keyword evidence="2" id="KW-0489">Methyltransferase</keyword>
<evidence type="ECO:0000259" key="1">
    <source>
        <dbReference type="Pfam" id="PF08241"/>
    </source>
</evidence>
<dbReference type="RefSeq" id="WP_223411297.1">
    <property type="nucleotide sequence ID" value="NZ_JAGSHT010000025.1"/>
</dbReference>
<evidence type="ECO:0000313" key="3">
    <source>
        <dbReference type="Proteomes" id="UP000826651"/>
    </source>
</evidence>
<comment type="caution">
    <text evidence="2">The sequence shown here is derived from an EMBL/GenBank/DDBJ whole genome shotgun (WGS) entry which is preliminary data.</text>
</comment>
<dbReference type="Proteomes" id="UP000826651">
    <property type="component" value="Unassembled WGS sequence"/>
</dbReference>